<dbReference type="PANTHER" id="PTHR12760">
    <property type="entry name" value="TETRATRICOPEPTIDE REPEAT PROTEIN"/>
    <property type="match status" value="1"/>
</dbReference>
<comment type="subunit">
    <text evidence="4">Component of the ER membrane protein complex (EMC).</text>
</comment>
<dbReference type="InterPro" id="IPR055217">
    <property type="entry name" value="TPR_EMC2"/>
</dbReference>
<comment type="caution">
    <text evidence="6">The sequence shown here is derived from an EMBL/GenBank/DDBJ whole genome shotgun (WGS) entry which is preliminary data.</text>
</comment>
<reference evidence="6 7" key="1">
    <citation type="submission" date="2024-02" db="EMBL/GenBank/DDBJ databases">
        <authorList>
            <person name="Daric V."/>
            <person name="Darras S."/>
        </authorList>
    </citation>
    <scope>NUCLEOTIDE SEQUENCE [LARGE SCALE GENOMIC DNA]</scope>
</reference>
<dbReference type="InterPro" id="IPR011990">
    <property type="entry name" value="TPR-like_helical_dom_sf"/>
</dbReference>
<dbReference type="Proteomes" id="UP001642483">
    <property type="component" value="Unassembled WGS sequence"/>
</dbReference>
<dbReference type="Gene3D" id="1.25.40.10">
    <property type="entry name" value="Tetratricopeptide repeat domain"/>
    <property type="match status" value="1"/>
</dbReference>
<evidence type="ECO:0000259" key="5">
    <source>
        <dbReference type="Pfam" id="PF22890"/>
    </source>
</evidence>
<comment type="similarity">
    <text evidence="1 4">Belongs to the EMC2 family.</text>
</comment>
<dbReference type="Pfam" id="PF22890">
    <property type="entry name" value="TPR_EMC2"/>
    <property type="match status" value="1"/>
</dbReference>
<dbReference type="EMBL" id="CAWYQH010000163">
    <property type="protein sequence ID" value="CAK8697454.1"/>
    <property type="molecule type" value="Genomic_DNA"/>
</dbReference>
<evidence type="ECO:0000256" key="4">
    <source>
        <dbReference type="RuleBase" id="RU367091"/>
    </source>
</evidence>
<name>A0ABP0H3F0_CLALP</name>
<keyword evidence="4" id="KW-0472">Membrane</keyword>
<dbReference type="InterPro" id="IPR039856">
    <property type="entry name" value="EMC2-like"/>
</dbReference>
<evidence type="ECO:0000313" key="6">
    <source>
        <dbReference type="EMBL" id="CAK8697454.1"/>
    </source>
</evidence>
<sequence length="307" mass="34970">MAVSWEEARDKLRELRDSNVRDGESVVDLGERLVRKYSSKLGDELWLVCEQVFIAALDVDRDDVADMCLEKLSSNFPKSSRVMKLQGMMLESQGCADEAEELYKTILAQDPTNAAVRKRLIALSKWRNWKNPGATIKMLTEYLEVFMADNDAWLELADLYIAQMDYDRAAYCMEELILSNSFNHLYHQRYAEIKYSKGGKENKELARQYFAQAVKLSNNCNMRALYGLLMTCTSLCGKVSQSEDSKNKQYATWAAKMIAEKYNNTWVQDKDVSLDGKKNVTPSKDVPQLMASVQQSLSLLNLQDGVA</sequence>
<keyword evidence="7" id="KW-1185">Reference proteome</keyword>
<protein>
    <recommendedName>
        <fullName evidence="4">ER membrane protein complex subunit 2</fullName>
    </recommendedName>
</protein>
<evidence type="ECO:0000256" key="3">
    <source>
        <dbReference type="ARBA" id="ARBA00022803"/>
    </source>
</evidence>
<feature type="domain" description="EMC2 TPR-like" evidence="5">
    <location>
        <begin position="80"/>
        <end position="194"/>
    </location>
</feature>
<accession>A0ABP0H3F0</accession>
<keyword evidence="4" id="KW-0256">Endoplasmic reticulum</keyword>
<proteinExistence type="inferred from homology"/>
<comment type="subcellular location">
    <subcellularLocation>
        <location evidence="4">Endoplasmic reticulum membrane</location>
        <topology evidence="4">Peripheral membrane protein</topology>
        <orientation evidence="4">Cytoplasmic side</orientation>
    </subcellularLocation>
</comment>
<organism evidence="6 7">
    <name type="scientific">Clavelina lepadiformis</name>
    <name type="common">Light-bulb sea squirt</name>
    <name type="synonym">Ascidia lepadiformis</name>
    <dbReference type="NCBI Taxonomy" id="159417"/>
    <lineage>
        <taxon>Eukaryota</taxon>
        <taxon>Metazoa</taxon>
        <taxon>Chordata</taxon>
        <taxon>Tunicata</taxon>
        <taxon>Ascidiacea</taxon>
        <taxon>Aplousobranchia</taxon>
        <taxon>Clavelinidae</taxon>
        <taxon>Clavelina</taxon>
    </lineage>
</organism>
<evidence type="ECO:0000256" key="2">
    <source>
        <dbReference type="ARBA" id="ARBA00022737"/>
    </source>
</evidence>
<keyword evidence="2" id="KW-0677">Repeat</keyword>
<keyword evidence="3" id="KW-0802">TPR repeat</keyword>
<comment type="function">
    <text evidence="4">Part of the endoplasmic reticulum membrane protein complex (EMC) that enables the energy-independent insertion into endoplasmic reticulum membranes of newly synthesized membrane proteins.</text>
</comment>
<evidence type="ECO:0000313" key="7">
    <source>
        <dbReference type="Proteomes" id="UP001642483"/>
    </source>
</evidence>
<evidence type="ECO:0000256" key="1">
    <source>
        <dbReference type="ARBA" id="ARBA00010361"/>
    </source>
</evidence>
<gene>
    <name evidence="6" type="ORF">CVLEPA_LOCUS30675</name>
</gene>
<dbReference type="SUPFAM" id="SSF48452">
    <property type="entry name" value="TPR-like"/>
    <property type="match status" value="1"/>
</dbReference>